<name>A0A2H0D1B5_9BACT</name>
<dbReference type="SUPFAM" id="SSF56219">
    <property type="entry name" value="DNase I-like"/>
    <property type="match status" value="1"/>
</dbReference>
<dbReference type="Proteomes" id="UP000230159">
    <property type="component" value="Unassembled WGS sequence"/>
</dbReference>
<dbReference type="AlphaFoldDB" id="A0A2H0D1B5"/>
<dbReference type="EMBL" id="PCTN01000085">
    <property type="protein sequence ID" value="PIP75759.1"/>
    <property type="molecule type" value="Genomic_DNA"/>
</dbReference>
<dbReference type="PANTHER" id="PTHR16320">
    <property type="entry name" value="SPHINGOMYELINASE FAMILY MEMBER"/>
    <property type="match status" value="1"/>
</dbReference>
<dbReference type="InterPro" id="IPR038772">
    <property type="entry name" value="Sph/SMPD2-like"/>
</dbReference>
<dbReference type="InterPro" id="IPR036691">
    <property type="entry name" value="Endo/exonu/phosph_ase_sf"/>
</dbReference>
<reference evidence="3 4" key="1">
    <citation type="submission" date="2017-09" db="EMBL/GenBank/DDBJ databases">
        <title>Depth-based differentiation of microbial function through sediment-hosted aquifers and enrichment of novel symbionts in the deep terrestrial subsurface.</title>
        <authorList>
            <person name="Probst A.J."/>
            <person name="Ladd B."/>
            <person name="Jarett J.K."/>
            <person name="Geller-Mcgrath D.E."/>
            <person name="Sieber C.M."/>
            <person name="Emerson J.B."/>
            <person name="Anantharaman K."/>
            <person name="Thomas B.C."/>
            <person name="Malmstrom R."/>
            <person name="Stieglmeier M."/>
            <person name="Klingl A."/>
            <person name="Woyke T."/>
            <person name="Ryan C.M."/>
            <person name="Banfield J.F."/>
        </authorList>
    </citation>
    <scope>NUCLEOTIDE SEQUENCE [LARGE SCALE GENOMIC DNA]</scope>
    <source>
        <strain evidence="3">CG22_combo_CG10-13_8_21_14_all_39_9</strain>
    </source>
</reference>
<sequence length="227" mass="25814">MLILCWNCCLPPWSINRRQRLPGIISAIVAIFPDIICLQEVFFKSDATSIVSGLLAYGFLDFFYFKDLLIVSKTKLSAKKGGIFRKQGSIFSLAALDVLYGKGFQTVQFLDNNEPFFLINTHLLSALADDSLKYQKVRKEQVKEICEISEKLYSWKKIIMGDFNFQPHTSPYKVLIELGFIDTTVKENTTATRHLDFIFQQNIHSNGARIAFFDNLLSDHAALAISL</sequence>
<dbReference type="Pfam" id="PF03372">
    <property type="entry name" value="Exo_endo_phos"/>
    <property type="match status" value="1"/>
</dbReference>
<evidence type="ECO:0000259" key="2">
    <source>
        <dbReference type="Pfam" id="PF03372"/>
    </source>
</evidence>
<proteinExistence type="predicted"/>
<evidence type="ECO:0000256" key="1">
    <source>
        <dbReference type="SAM" id="Phobius"/>
    </source>
</evidence>
<feature type="domain" description="Endonuclease/exonuclease/phosphatase" evidence="2">
    <location>
        <begin position="23"/>
        <end position="220"/>
    </location>
</feature>
<feature type="transmembrane region" description="Helical" evidence="1">
    <location>
        <begin position="47"/>
        <end position="65"/>
    </location>
</feature>
<organism evidence="3 4">
    <name type="scientific">Candidatus Kuenenbacteria bacterium CG22_combo_CG10-13_8_21_14_all_39_9</name>
    <dbReference type="NCBI Taxonomy" id="1974621"/>
    <lineage>
        <taxon>Bacteria</taxon>
        <taxon>Candidatus Kueneniibacteriota</taxon>
    </lineage>
</organism>
<comment type="caution">
    <text evidence="3">The sequence shown here is derived from an EMBL/GenBank/DDBJ whole genome shotgun (WGS) entry which is preliminary data.</text>
</comment>
<keyword evidence="1" id="KW-1133">Transmembrane helix</keyword>
<dbReference type="PANTHER" id="PTHR16320:SF23">
    <property type="entry name" value="SPHINGOMYELINASE C 1"/>
    <property type="match status" value="1"/>
</dbReference>
<protein>
    <recommendedName>
        <fullName evidence="2">Endonuclease/exonuclease/phosphatase domain-containing protein</fullName>
    </recommendedName>
</protein>
<evidence type="ECO:0000313" key="3">
    <source>
        <dbReference type="EMBL" id="PIP75759.1"/>
    </source>
</evidence>
<dbReference type="InterPro" id="IPR005135">
    <property type="entry name" value="Endo/exonuclease/phosphatase"/>
</dbReference>
<keyword evidence="1" id="KW-0812">Transmembrane</keyword>
<keyword evidence="1" id="KW-0472">Membrane</keyword>
<gene>
    <name evidence="3" type="ORF">COW86_01930</name>
</gene>
<accession>A0A2H0D1B5</accession>
<dbReference type="Gene3D" id="3.60.10.10">
    <property type="entry name" value="Endonuclease/exonuclease/phosphatase"/>
    <property type="match status" value="1"/>
</dbReference>
<feature type="transmembrane region" description="Helical" evidence="1">
    <location>
        <begin position="21"/>
        <end position="41"/>
    </location>
</feature>
<evidence type="ECO:0000313" key="4">
    <source>
        <dbReference type="Proteomes" id="UP000230159"/>
    </source>
</evidence>
<dbReference type="GO" id="GO:0004767">
    <property type="term" value="F:sphingomyelin phosphodiesterase activity"/>
    <property type="evidence" value="ECO:0007669"/>
    <property type="project" value="InterPro"/>
</dbReference>